<name>A0ABS8XUE0_9BURK</name>
<evidence type="ECO:0000259" key="2">
    <source>
        <dbReference type="Pfam" id="PF13401"/>
    </source>
</evidence>
<dbReference type="Gene3D" id="3.40.50.300">
    <property type="entry name" value="P-loop containing nucleotide triphosphate hydrolases"/>
    <property type="match status" value="1"/>
</dbReference>
<evidence type="ECO:0000256" key="1">
    <source>
        <dbReference type="SAM" id="MobiDB-lite"/>
    </source>
</evidence>
<feature type="region of interest" description="Disordered" evidence="1">
    <location>
        <begin position="450"/>
        <end position="476"/>
    </location>
</feature>
<dbReference type="GO" id="GO:0005524">
    <property type="term" value="F:ATP binding"/>
    <property type="evidence" value="ECO:0007669"/>
    <property type="project" value="UniProtKB-KW"/>
</dbReference>
<accession>A0ABS8XUE0</accession>
<keyword evidence="4" id="KW-1185">Reference proteome</keyword>
<dbReference type="EMBL" id="JAJTWU010000002">
    <property type="protein sequence ID" value="MCE4554241.1"/>
    <property type="molecule type" value="Genomic_DNA"/>
</dbReference>
<evidence type="ECO:0000313" key="3">
    <source>
        <dbReference type="EMBL" id="MCE4554241.1"/>
    </source>
</evidence>
<organism evidence="3 4">
    <name type="scientific">Pelomonas cellulosilytica</name>
    <dbReference type="NCBI Taxonomy" id="2906762"/>
    <lineage>
        <taxon>Bacteria</taxon>
        <taxon>Pseudomonadati</taxon>
        <taxon>Pseudomonadota</taxon>
        <taxon>Betaproteobacteria</taxon>
        <taxon>Burkholderiales</taxon>
        <taxon>Sphaerotilaceae</taxon>
        <taxon>Roseateles</taxon>
    </lineage>
</organism>
<dbReference type="SUPFAM" id="SSF52540">
    <property type="entry name" value="P-loop containing nucleoside triphosphate hydrolases"/>
    <property type="match status" value="1"/>
</dbReference>
<keyword evidence="3" id="KW-0067">ATP-binding</keyword>
<dbReference type="InterPro" id="IPR049945">
    <property type="entry name" value="AAA_22"/>
</dbReference>
<keyword evidence="3" id="KW-0547">Nucleotide-binding</keyword>
<dbReference type="Pfam" id="PF13401">
    <property type="entry name" value="AAA_22"/>
    <property type="match status" value="1"/>
</dbReference>
<proteinExistence type="predicted"/>
<feature type="domain" description="ORC1/DEAH AAA+ ATPase" evidence="2">
    <location>
        <begin position="106"/>
        <end position="215"/>
    </location>
</feature>
<reference evidence="3 4" key="1">
    <citation type="submission" date="2021-12" db="EMBL/GenBank/DDBJ databases">
        <title>Genome seq of P8.</title>
        <authorList>
            <person name="Seo T."/>
        </authorList>
    </citation>
    <scope>NUCLEOTIDE SEQUENCE [LARGE SCALE GENOMIC DNA]</scope>
    <source>
        <strain evidence="3 4">P8</strain>
    </source>
</reference>
<comment type="caution">
    <text evidence="3">The sequence shown here is derived from an EMBL/GenBank/DDBJ whole genome shotgun (WGS) entry which is preliminary data.</text>
</comment>
<dbReference type="RefSeq" id="WP_233371147.1">
    <property type="nucleotide sequence ID" value="NZ_JAJTWU010000002.1"/>
</dbReference>
<gene>
    <name evidence="3" type="ORF">LXT13_07235</name>
</gene>
<dbReference type="CDD" id="cd00267">
    <property type="entry name" value="ABC_ATPase"/>
    <property type="match status" value="1"/>
</dbReference>
<sequence length="476" mass="52498">MSVQLAVEPPWASWFVGLETDADLLARVTQRPAQLVGLHGKSATIACDELRKAWKQVYLPGAQHLSVLRKLVDRAKRNAMERLPCMRAYEEAVYARTPVTLQEQEIWGLTGLAGVGKTSLQRALARALKPPEGFCLAPSVQVPSSPIVHLTMTAQRSSQPILRQLASPVFVANRTNISPDDLVRHLRERLFAQGALLMPVDELQSMTRSESATTLIANLLVELNELGPYVIYCFNYSLGHKLLLRPQEDKDRLLANLLHLDAPRREDPCWRDVVAEYVGVAPDLFDIAPERDSDELHQLTGGLYRLLGFLLLEACRTAWPTAVQRRVSMADVRRAFQSGAYCSQRIDIETLQSIGVNSRDRDRRRDLACPFPDLARSAGGAAAVVSPSVARRPTPAAEYAMESALTVDERRVLVELREGADQASSTGRKPATVTKLPARQSLTAQALLAGEMLITQPKRKGAKEPGRADGSTEEPP</sequence>
<protein>
    <submittedName>
        <fullName evidence="3">ATP-binding protein</fullName>
    </submittedName>
</protein>
<dbReference type="InterPro" id="IPR027417">
    <property type="entry name" value="P-loop_NTPase"/>
</dbReference>
<evidence type="ECO:0000313" key="4">
    <source>
        <dbReference type="Proteomes" id="UP001200741"/>
    </source>
</evidence>
<feature type="region of interest" description="Disordered" evidence="1">
    <location>
        <begin position="418"/>
        <end position="438"/>
    </location>
</feature>
<dbReference type="Proteomes" id="UP001200741">
    <property type="component" value="Unassembled WGS sequence"/>
</dbReference>